<keyword evidence="3" id="KW-1185">Reference proteome</keyword>
<accession>A0A4C1YDB8</accession>
<name>A0A4C1YDB8_EUMVA</name>
<organism evidence="2 3">
    <name type="scientific">Eumeta variegata</name>
    <name type="common">Bagworm moth</name>
    <name type="synonym">Eumeta japonica</name>
    <dbReference type="NCBI Taxonomy" id="151549"/>
    <lineage>
        <taxon>Eukaryota</taxon>
        <taxon>Metazoa</taxon>
        <taxon>Ecdysozoa</taxon>
        <taxon>Arthropoda</taxon>
        <taxon>Hexapoda</taxon>
        <taxon>Insecta</taxon>
        <taxon>Pterygota</taxon>
        <taxon>Neoptera</taxon>
        <taxon>Endopterygota</taxon>
        <taxon>Lepidoptera</taxon>
        <taxon>Glossata</taxon>
        <taxon>Ditrysia</taxon>
        <taxon>Tineoidea</taxon>
        <taxon>Psychidae</taxon>
        <taxon>Oiketicinae</taxon>
        <taxon>Eumeta</taxon>
    </lineage>
</organism>
<feature type="domain" description="Reverse transcriptase" evidence="1">
    <location>
        <begin position="61"/>
        <end position="117"/>
    </location>
</feature>
<keyword evidence="2" id="KW-0548">Nucleotidyltransferase</keyword>
<dbReference type="PANTHER" id="PTHR19446">
    <property type="entry name" value="REVERSE TRANSCRIPTASES"/>
    <property type="match status" value="1"/>
</dbReference>
<dbReference type="InterPro" id="IPR043502">
    <property type="entry name" value="DNA/RNA_pol_sf"/>
</dbReference>
<gene>
    <name evidence="2" type="ORF">EVAR_40343_1</name>
</gene>
<dbReference type="InterPro" id="IPR000477">
    <property type="entry name" value="RT_dom"/>
</dbReference>
<evidence type="ECO:0000259" key="1">
    <source>
        <dbReference type="Pfam" id="PF00078"/>
    </source>
</evidence>
<keyword evidence="2" id="KW-0808">Transferase</keyword>
<evidence type="ECO:0000313" key="3">
    <source>
        <dbReference type="Proteomes" id="UP000299102"/>
    </source>
</evidence>
<keyword evidence="2" id="KW-0695">RNA-directed DNA polymerase</keyword>
<protein>
    <submittedName>
        <fullName evidence="2">Probable RNA-directed DNA polymerase from transposon X-element</fullName>
    </submittedName>
</protein>
<dbReference type="SUPFAM" id="SSF56672">
    <property type="entry name" value="DNA/RNA polymerases"/>
    <property type="match status" value="1"/>
</dbReference>
<comment type="caution">
    <text evidence="2">The sequence shown here is derived from an EMBL/GenBank/DDBJ whole genome shotgun (WGS) entry which is preliminary data.</text>
</comment>
<reference evidence="2 3" key="1">
    <citation type="journal article" date="2019" name="Commun. Biol.">
        <title>The bagworm genome reveals a unique fibroin gene that provides high tensile strength.</title>
        <authorList>
            <person name="Kono N."/>
            <person name="Nakamura H."/>
            <person name="Ohtoshi R."/>
            <person name="Tomita M."/>
            <person name="Numata K."/>
            <person name="Arakawa K."/>
        </authorList>
    </citation>
    <scope>NUCLEOTIDE SEQUENCE [LARGE SCALE GENOMIC DNA]</scope>
</reference>
<dbReference type="OrthoDB" id="415822at2759"/>
<dbReference type="EMBL" id="BGZK01001157">
    <property type="protein sequence ID" value="GBP72842.1"/>
    <property type="molecule type" value="Genomic_DNA"/>
</dbReference>
<evidence type="ECO:0000313" key="2">
    <source>
        <dbReference type="EMBL" id="GBP72842.1"/>
    </source>
</evidence>
<dbReference type="STRING" id="151549.A0A4C1YDB8"/>
<proteinExistence type="predicted"/>
<sequence length="130" mass="14463">MDACHGVGNNKVPRLDEIPNIALKTAIKAAPALFTNTCLKEGYFPSRCKQQRLVLLPKGKKPPEERSSYRALCMLDTADKILERIIHQRIEVVVDTLLADNQYGFRKGRTTLDAIDIVVTTAKDAIVGTR</sequence>
<dbReference type="Pfam" id="PF00078">
    <property type="entry name" value="RVT_1"/>
    <property type="match status" value="1"/>
</dbReference>
<dbReference type="AlphaFoldDB" id="A0A4C1YDB8"/>
<dbReference type="GO" id="GO:0003964">
    <property type="term" value="F:RNA-directed DNA polymerase activity"/>
    <property type="evidence" value="ECO:0007669"/>
    <property type="project" value="UniProtKB-KW"/>
</dbReference>
<dbReference type="Proteomes" id="UP000299102">
    <property type="component" value="Unassembled WGS sequence"/>
</dbReference>